<dbReference type="Proteomes" id="UP001231649">
    <property type="component" value="Chromosome 2"/>
</dbReference>
<proteinExistence type="predicted"/>
<evidence type="ECO:0000313" key="1">
    <source>
        <dbReference type="EMBL" id="KAJ8736595.1"/>
    </source>
</evidence>
<evidence type="ECO:0000313" key="2">
    <source>
        <dbReference type="Proteomes" id="UP001231649"/>
    </source>
</evidence>
<organism evidence="1 2">
    <name type="scientific">Mythimna loreyi</name>
    <dbReference type="NCBI Taxonomy" id="667449"/>
    <lineage>
        <taxon>Eukaryota</taxon>
        <taxon>Metazoa</taxon>
        <taxon>Ecdysozoa</taxon>
        <taxon>Arthropoda</taxon>
        <taxon>Hexapoda</taxon>
        <taxon>Insecta</taxon>
        <taxon>Pterygota</taxon>
        <taxon>Neoptera</taxon>
        <taxon>Endopterygota</taxon>
        <taxon>Lepidoptera</taxon>
        <taxon>Glossata</taxon>
        <taxon>Ditrysia</taxon>
        <taxon>Noctuoidea</taxon>
        <taxon>Noctuidae</taxon>
        <taxon>Noctuinae</taxon>
        <taxon>Hadenini</taxon>
        <taxon>Mythimna</taxon>
    </lineage>
</organism>
<comment type="caution">
    <text evidence="1">The sequence shown here is derived from an EMBL/GenBank/DDBJ whole genome shotgun (WGS) entry which is preliminary data.</text>
</comment>
<protein>
    <submittedName>
        <fullName evidence="1">Uncharacterized protein</fullName>
    </submittedName>
</protein>
<gene>
    <name evidence="1" type="ORF">PYW08_007251</name>
</gene>
<sequence length="176" mass="17705">MHDVASKVHVSVGVGGAGAVRVSGRLCDAELGGVAVSDGLGGAVAVDVKVSVSRAVAVGVGGRLGGAVTRVSVGLSLGGNGRVVECTETPRDGPALALTYPSGGGDVTGADNIRIGGCDSLSGHNRHERCVDDGGLGVDDGGRRLCGELKGLDTVHNTSDAINHSRRRRECWRRSA</sequence>
<keyword evidence="2" id="KW-1185">Reference proteome</keyword>
<name>A0ACC2RBX7_9NEOP</name>
<accession>A0ACC2RBX7</accession>
<reference evidence="1" key="1">
    <citation type="submission" date="2023-03" db="EMBL/GenBank/DDBJ databases">
        <title>Chromosome-level genomes of two armyworms, Mythimna separata and Mythimna loreyi, provide insights into the biosynthesis and reception of sex pheromones.</title>
        <authorList>
            <person name="Zhao H."/>
        </authorList>
    </citation>
    <scope>NUCLEOTIDE SEQUENCE</scope>
    <source>
        <strain evidence="1">BeijingLab</strain>
    </source>
</reference>
<dbReference type="EMBL" id="CM056778">
    <property type="protein sequence ID" value="KAJ8736595.1"/>
    <property type="molecule type" value="Genomic_DNA"/>
</dbReference>